<proteinExistence type="predicted"/>
<protein>
    <submittedName>
        <fullName evidence="2">DUF4097 domain-containing protein</fullName>
    </submittedName>
</protein>
<accession>A0A9D2QXD2</accession>
<evidence type="ECO:0000313" key="2">
    <source>
        <dbReference type="EMBL" id="HJD31519.1"/>
    </source>
</evidence>
<dbReference type="AlphaFoldDB" id="A0A9D2QXD2"/>
<dbReference type="Pfam" id="PF13349">
    <property type="entry name" value="DUF4097"/>
    <property type="match status" value="1"/>
</dbReference>
<dbReference type="Proteomes" id="UP000823851">
    <property type="component" value="Unassembled WGS sequence"/>
</dbReference>
<reference evidence="2" key="2">
    <citation type="submission" date="2021-04" db="EMBL/GenBank/DDBJ databases">
        <authorList>
            <person name="Gilroy R."/>
        </authorList>
    </citation>
    <scope>NUCLEOTIDE SEQUENCE</scope>
    <source>
        <strain evidence="2">ChiHjej8B7-25341</strain>
    </source>
</reference>
<evidence type="ECO:0000313" key="3">
    <source>
        <dbReference type="Proteomes" id="UP000823851"/>
    </source>
</evidence>
<organism evidence="2 3">
    <name type="scientific">Candidatus Eisenbergiella stercorigallinarum</name>
    <dbReference type="NCBI Taxonomy" id="2838557"/>
    <lineage>
        <taxon>Bacteria</taxon>
        <taxon>Bacillati</taxon>
        <taxon>Bacillota</taxon>
        <taxon>Clostridia</taxon>
        <taxon>Lachnospirales</taxon>
        <taxon>Lachnospiraceae</taxon>
        <taxon>Eisenbergiella</taxon>
    </lineage>
</organism>
<dbReference type="EMBL" id="DWUW01000171">
    <property type="protein sequence ID" value="HJD31519.1"/>
    <property type="molecule type" value="Genomic_DNA"/>
</dbReference>
<reference evidence="2" key="1">
    <citation type="journal article" date="2021" name="PeerJ">
        <title>Extensive microbial diversity within the chicken gut microbiome revealed by metagenomics and culture.</title>
        <authorList>
            <person name="Gilroy R."/>
            <person name="Ravi A."/>
            <person name="Getino M."/>
            <person name="Pursley I."/>
            <person name="Horton D.L."/>
            <person name="Alikhan N.F."/>
            <person name="Baker D."/>
            <person name="Gharbi K."/>
            <person name="Hall N."/>
            <person name="Watson M."/>
            <person name="Adriaenssens E.M."/>
            <person name="Foster-Nyarko E."/>
            <person name="Jarju S."/>
            <person name="Secka A."/>
            <person name="Antonio M."/>
            <person name="Oren A."/>
            <person name="Chaudhuri R.R."/>
            <person name="La Ragione R."/>
            <person name="Hildebrand F."/>
            <person name="Pallen M.J."/>
        </authorList>
    </citation>
    <scope>NUCLEOTIDE SEQUENCE</scope>
    <source>
        <strain evidence="2">ChiHjej8B7-25341</strain>
    </source>
</reference>
<comment type="caution">
    <text evidence="2">The sequence shown here is derived from an EMBL/GenBank/DDBJ whole genome shotgun (WGS) entry which is preliminary data.</text>
</comment>
<feature type="domain" description="DUF4097" evidence="1">
    <location>
        <begin position="67"/>
        <end position="324"/>
    </location>
</feature>
<evidence type="ECO:0000259" key="1">
    <source>
        <dbReference type="Pfam" id="PF13349"/>
    </source>
</evidence>
<gene>
    <name evidence="2" type="ORF">H9912_06210</name>
</gene>
<name>A0A9D2QXD2_9FIRM</name>
<sequence>MNKWLKRTLVISVAVTAAGAVLLGAGMALGGSPSFYYDADGLHVKENTKEAVRKDYVLENTLTGKLSELEVELKEADLEIVSGTDWSVEYSLDGGREEPFYSVEDGVLILREGDYADRGGFQVSLGFGDGWMRQPEETARSPYVKITVPDNAVLSRVSIHNRYGKISIGKDLRAEAAGIEGNGGSIRLDGWTGKKLTVEAGDGELSAGTLKGEEVSITGRSGALQIDSLDAQLAVLETEYGELTVGIDGGTVEACSDDGEINLNLNGSMEDFGVRLYTEYGTVRIPQGMVEPDEEEGSTHFVRPAKGEETTAVTVETEYGDIRIREK</sequence>
<dbReference type="InterPro" id="IPR025164">
    <property type="entry name" value="Toastrack_DUF4097"/>
</dbReference>